<accession>A0ABW4JFK1</accession>
<dbReference type="RefSeq" id="WP_377942935.1">
    <property type="nucleotide sequence ID" value="NZ_JBHUCX010000024.1"/>
</dbReference>
<dbReference type="Proteomes" id="UP001597079">
    <property type="component" value="Unassembled WGS sequence"/>
</dbReference>
<name>A0ABW4JFK1_9BACL</name>
<evidence type="ECO:0000256" key="1">
    <source>
        <dbReference type="SAM" id="MobiDB-lite"/>
    </source>
</evidence>
<protein>
    <submittedName>
        <fullName evidence="2">Uncharacterized protein</fullName>
    </submittedName>
</protein>
<proteinExistence type="predicted"/>
<sequence>MARFERLRWVPMLIRAYYDAQLRREGPETISAQKPEVLTVKTIQQKSTPIATKRTHKTQNSQKRKNAKKQNSRKKTQRISHDPTVQLLRELRAANHKLKEIDAIREQLNDLGSSLHHFQRRVEKLDSTEQPTQDAP</sequence>
<evidence type="ECO:0000313" key="3">
    <source>
        <dbReference type="Proteomes" id="UP001597079"/>
    </source>
</evidence>
<evidence type="ECO:0000313" key="2">
    <source>
        <dbReference type="EMBL" id="MFD1675072.1"/>
    </source>
</evidence>
<feature type="region of interest" description="Disordered" evidence="1">
    <location>
        <begin position="43"/>
        <end position="84"/>
    </location>
</feature>
<comment type="caution">
    <text evidence="2">The sequence shown here is derived from an EMBL/GenBank/DDBJ whole genome shotgun (WGS) entry which is preliminary data.</text>
</comment>
<reference evidence="3" key="1">
    <citation type="journal article" date="2019" name="Int. J. Syst. Evol. Microbiol.">
        <title>The Global Catalogue of Microorganisms (GCM) 10K type strain sequencing project: providing services to taxonomists for standard genome sequencing and annotation.</title>
        <authorList>
            <consortium name="The Broad Institute Genomics Platform"/>
            <consortium name="The Broad Institute Genome Sequencing Center for Infectious Disease"/>
            <person name="Wu L."/>
            <person name="Ma J."/>
        </authorList>
    </citation>
    <scope>NUCLEOTIDE SEQUENCE [LARGE SCALE GENOMIC DNA]</scope>
    <source>
        <strain evidence="3">CGMCC 1.12286</strain>
    </source>
</reference>
<feature type="compositionally biased region" description="Basic residues" evidence="1">
    <location>
        <begin position="53"/>
        <end position="78"/>
    </location>
</feature>
<dbReference type="EMBL" id="JBHUCX010000024">
    <property type="protein sequence ID" value="MFD1675072.1"/>
    <property type="molecule type" value="Genomic_DNA"/>
</dbReference>
<organism evidence="2 3">
    <name type="scientific">Alicyclobacillus fodiniaquatilis</name>
    <dbReference type="NCBI Taxonomy" id="1661150"/>
    <lineage>
        <taxon>Bacteria</taxon>
        <taxon>Bacillati</taxon>
        <taxon>Bacillota</taxon>
        <taxon>Bacilli</taxon>
        <taxon>Bacillales</taxon>
        <taxon>Alicyclobacillaceae</taxon>
        <taxon>Alicyclobacillus</taxon>
    </lineage>
</organism>
<keyword evidence="3" id="KW-1185">Reference proteome</keyword>
<gene>
    <name evidence="2" type="ORF">ACFSB2_10240</name>
</gene>